<dbReference type="SUPFAM" id="SSF55315">
    <property type="entry name" value="L30e-like"/>
    <property type="match status" value="1"/>
</dbReference>
<organism evidence="3 4">
    <name type="scientific">Seminavis robusta</name>
    <dbReference type="NCBI Taxonomy" id="568900"/>
    <lineage>
        <taxon>Eukaryota</taxon>
        <taxon>Sar</taxon>
        <taxon>Stramenopiles</taxon>
        <taxon>Ochrophyta</taxon>
        <taxon>Bacillariophyta</taxon>
        <taxon>Bacillariophyceae</taxon>
        <taxon>Bacillariophycidae</taxon>
        <taxon>Naviculales</taxon>
        <taxon>Naviculaceae</taxon>
        <taxon>Seminavis</taxon>
    </lineage>
</organism>
<dbReference type="GO" id="GO:1990904">
    <property type="term" value="C:ribonucleoprotein complex"/>
    <property type="evidence" value="ECO:0007669"/>
    <property type="project" value="TreeGrafter"/>
</dbReference>
<feature type="domain" description="Ribosomal protein eL8/eL30/eS12/Gadd45" evidence="2">
    <location>
        <begin position="872"/>
        <end position="956"/>
    </location>
</feature>
<feature type="compositionally biased region" description="Polar residues" evidence="1">
    <location>
        <begin position="270"/>
        <end position="304"/>
    </location>
</feature>
<reference evidence="3" key="1">
    <citation type="submission" date="2020-06" db="EMBL/GenBank/DDBJ databases">
        <authorList>
            <consortium name="Plant Systems Biology data submission"/>
        </authorList>
    </citation>
    <scope>NUCLEOTIDE SEQUENCE</scope>
    <source>
        <strain evidence="3">D6</strain>
    </source>
</reference>
<feature type="region of interest" description="Disordered" evidence="1">
    <location>
        <begin position="780"/>
        <end position="816"/>
    </location>
</feature>
<feature type="compositionally biased region" description="Low complexity" evidence="1">
    <location>
        <begin position="75"/>
        <end position="84"/>
    </location>
</feature>
<dbReference type="InterPro" id="IPR012677">
    <property type="entry name" value="Nucleotide-bd_a/b_plait_sf"/>
</dbReference>
<dbReference type="Gene3D" id="3.30.1330.30">
    <property type="match status" value="1"/>
</dbReference>
<name>A0A9N8E9V7_9STRA</name>
<dbReference type="GO" id="GO:0005739">
    <property type="term" value="C:mitochondrion"/>
    <property type="evidence" value="ECO:0007669"/>
    <property type="project" value="TreeGrafter"/>
</dbReference>
<dbReference type="PANTHER" id="PTHR13284:SF4">
    <property type="entry name" value="C2H2-TYPE DOMAIN-CONTAINING PROTEIN"/>
    <property type="match status" value="1"/>
</dbReference>
<dbReference type="GO" id="GO:0035368">
    <property type="term" value="F:selenocysteine insertion sequence binding"/>
    <property type="evidence" value="ECO:0007669"/>
    <property type="project" value="InterPro"/>
</dbReference>
<feature type="compositionally biased region" description="Polar residues" evidence="1">
    <location>
        <begin position="179"/>
        <end position="202"/>
    </location>
</feature>
<dbReference type="Proteomes" id="UP001153069">
    <property type="component" value="Unassembled WGS sequence"/>
</dbReference>
<feature type="compositionally biased region" description="Polar residues" evidence="1">
    <location>
        <begin position="45"/>
        <end position="62"/>
    </location>
</feature>
<dbReference type="GO" id="GO:0003730">
    <property type="term" value="F:mRNA 3'-UTR binding"/>
    <property type="evidence" value="ECO:0007669"/>
    <property type="project" value="TreeGrafter"/>
</dbReference>
<evidence type="ECO:0000313" key="4">
    <source>
        <dbReference type="Proteomes" id="UP001153069"/>
    </source>
</evidence>
<feature type="compositionally biased region" description="Polar residues" evidence="1">
    <location>
        <begin position="781"/>
        <end position="801"/>
    </location>
</feature>
<dbReference type="InterPro" id="IPR040051">
    <property type="entry name" value="SECISBP2"/>
</dbReference>
<dbReference type="EMBL" id="CAICTM010000784">
    <property type="protein sequence ID" value="CAB9516474.1"/>
    <property type="molecule type" value="Genomic_DNA"/>
</dbReference>
<feature type="compositionally biased region" description="Low complexity" evidence="1">
    <location>
        <begin position="356"/>
        <end position="367"/>
    </location>
</feature>
<dbReference type="AlphaFoldDB" id="A0A9N8E9V7"/>
<dbReference type="InterPro" id="IPR004038">
    <property type="entry name" value="Ribosomal_eL8/eL30/eS12/Gad45"/>
</dbReference>
<protein>
    <submittedName>
        <fullName evidence="3">Selenocysteine insertion sequence-binding protein 2</fullName>
    </submittedName>
</protein>
<dbReference type="GO" id="GO:0043021">
    <property type="term" value="F:ribonucleoprotein complex binding"/>
    <property type="evidence" value="ECO:0007669"/>
    <property type="project" value="TreeGrafter"/>
</dbReference>
<dbReference type="Pfam" id="PF01248">
    <property type="entry name" value="Ribosomal_L7Ae"/>
    <property type="match status" value="1"/>
</dbReference>
<feature type="compositionally biased region" description="Low complexity" evidence="1">
    <location>
        <begin position="139"/>
        <end position="150"/>
    </location>
</feature>
<dbReference type="OrthoDB" id="263617at2759"/>
<proteinExistence type="predicted"/>
<comment type="caution">
    <text evidence="3">The sequence shown here is derived from an EMBL/GenBank/DDBJ whole genome shotgun (WGS) entry which is preliminary data.</text>
</comment>
<feature type="region of interest" description="Disordered" evidence="1">
    <location>
        <begin position="1"/>
        <end position="368"/>
    </location>
</feature>
<dbReference type="InterPro" id="IPR029064">
    <property type="entry name" value="Ribosomal_eL30-like_sf"/>
</dbReference>
<feature type="compositionally biased region" description="Low complexity" evidence="1">
    <location>
        <begin position="260"/>
        <end position="269"/>
    </location>
</feature>
<evidence type="ECO:0000259" key="2">
    <source>
        <dbReference type="Pfam" id="PF01248"/>
    </source>
</evidence>
<evidence type="ECO:0000313" key="3">
    <source>
        <dbReference type="EMBL" id="CAB9516474.1"/>
    </source>
</evidence>
<keyword evidence="4" id="KW-1185">Reference proteome</keyword>
<accession>A0A9N8E9V7</accession>
<dbReference type="InterPro" id="IPR035979">
    <property type="entry name" value="RBD_domain_sf"/>
</dbReference>
<dbReference type="Gene3D" id="3.30.70.330">
    <property type="match status" value="3"/>
</dbReference>
<feature type="compositionally biased region" description="Low complexity" evidence="1">
    <location>
        <begin position="164"/>
        <end position="178"/>
    </location>
</feature>
<gene>
    <name evidence="3" type="ORF">SEMRO_785_G202170.1</name>
</gene>
<dbReference type="SUPFAM" id="SSF54928">
    <property type="entry name" value="RNA-binding domain, RBD"/>
    <property type="match status" value="2"/>
</dbReference>
<evidence type="ECO:0000256" key="1">
    <source>
        <dbReference type="SAM" id="MobiDB-lite"/>
    </source>
</evidence>
<dbReference type="PANTHER" id="PTHR13284">
    <property type="entry name" value="GH01354P"/>
    <property type="match status" value="1"/>
</dbReference>
<sequence length="982" mass="107498">MSGEDWHQVTQQNRRQVVGGDRTKQPQAWPRQQHVPHSHKDSRPGPQNGSHQQPPNHSGNKQSWRHNNDTDQRRNQPIQHQQPQQHRRQQPHPPKARNAPLPPQNAWNNTGTGTGTGRAPQKQDPRFHSEAAAPPVPAPANASASAMPKAQGTWATMASAKRSGGPNNNQNHNTRGTNKGPTSAKTTPPSIVSPDTNQQKGNKNQKRAPHQKDQKNNKKNNNATANQRQIHGKKPKLASMSMGDLVPKITTILPKDKNNKPNNSNNHNSQRPATQKSFSLQESQDFPALATTSNNWPSLGQQASRPVRAATAKKAAQESSQNNNNTNTPKKRKNASSQQVTDTKTGKAKKKDSSPLGNGANNNMLAGRPDANHLQAQFLLPPGKMLLDPKLDAAHGGDAQQLMFMMKNQGQMMKGRQRIKPRKKRFTALKRKILLERLKVWKESQGGAASVESNVEEDGESLTVCVEGFVTREELEDEDEYEEVLANFQDMVEKVGEFKQIFIPRAEHDAHEAAEDSQPVFVRFSTSTLARAARDCWDGLVIGGEPLRATVVALIVGGIGEDTKEEEVWQDACLQSTKGQYLQPEDGFVAETNTILATSTKAELLLQNILTEDDLEEAECLEESLGDVRSLLNKYGTVSNLDTEGTSILATFDDMNEATLHETASELNGMCLGGQIVTVKVLEREAIETSCVVLRNILTEDDIEDDECLEESLDDVRELACKYGTVINIDAAKTDSPSTSTVKVTYSTASEAEAAATEFSGMVIGGETVTASFEDAKGSVALTNSTNGDTQSGETGVGTNEEQAESGQPKPMFSGDKRIPERFAECKRAPKVPNKGTPRSYAVLIDDDTVKPLLVEMLNELMRLQMRALNDKNAKARRRVVVGLRECHRCLRANKAKMIIMANNLDDYGAIDDKLQEILDLAAEKEIPVLFELSKRVLGKAVGKKIKVSVVAIQGTDGAHQQFVKLSKLAHKTPKTGGQGGS</sequence>